<comment type="similarity">
    <text evidence="1 2">Belongs to the UPF0102 family.</text>
</comment>
<keyword evidence="4" id="KW-1185">Reference proteome</keyword>
<evidence type="ECO:0000256" key="2">
    <source>
        <dbReference type="HAMAP-Rule" id="MF_00048"/>
    </source>
</evidence>
<dbReference type="GO" id="GO:0003676">
    <property type="term" value="F:nucleic acid binding"/>
    <property type="evidence" value="ECO:0007669"/>
    <property type="project" value="InterPro"/>
</dbReference>
<dbReference type="RefSeq" id="WP_188949925.1">
    <property type="nucleotide sequence ID" value="NZ_BMIB01000001.1"/>
</dbReference>
<dbReference type="EMBL" id="BMIB01000001">
    <property type="protein sequence ID" value="GGH57646.1"/>
    <property type="molecule type" value="Genomic_DNA"/>
</dbReference>
<protein>
    <recommendedName>
        <fullName evidence="2">UPF0102 protein GCM10011379_02550</fullName>
    </recommendedName>
</protein>
<organism evidence="3 4">
    <name type="scientific">Filimonas zeae</name>
    <dbReference type="NCBI Taxonomy" id="1737353"/>
    <lineage>
        <taxon>Bacteria</taxon>
        <taxon>Pseudomonadati</taxon>
        <taxon>Bacteroidota</taxon>
        <taxon>Chitinophagia</taxon>
        <taxon>Chitinophagales</taxon>
        <taxon>Chitinophagaceae</taxon>
        <taxon>Filimonas</taxon>
    </lineage>
</organism>
<proteinExistence type="inferred from homology"/>
<evidence type="ECO:0000313" key="3">
    <source>
        <dbReference type="EMBL" id="GGH57646.1"/>
    </source>
</evidence>
<dbReference type="AlphaFoldDB" id="A0A917IP81"/>
<reference evidence="3" key="1">
    <citation type="journal article" date="2014" name="Int. J. Syst. Evol. Microbiol.">
        <title>Complete genome sequence of Corynebacterium casei LMG S-19264T (=DSM 44701T), isolated from a smear-ripened cheese.</title>
        <authorList>
            <consortium name="US DOE Joint Genome Institute (JGI-PGF)"/>
            <person name="Walter F."/>
            <person name="Albersmeier A."/>
            <person name="Kalinowski J."/>
            <person name="Ruckert C."/>
        </authorList>
    </citation>
    <scope>NUCLEOTIDE SEQUENCE</scope>
    <source>
        <strain evidence="3">CGMCC 1.15290</strain>
    </source>
</reference>
<dbReference type="Gene3D" id="3.40.1350.10">
    <property type="match status" value="1"/>
</dbReference>
<dbReference type="Pfam" id="PF02021">
    <property type="entry name" value="UPF0102"/>
    <property type="match status" value="1"/>
</dbReference>
<dbReference type="InterPro" id="IPR011856">
    <property type="entry name" value="tRNA_endonuc-like_dom_sf"/>
</dbReference>
<dbReference type="HAMAP" id="MF_00048">
    <property type="entry name" value="UPF0102"/>
    <property type="match status" value="1"/>
</dbReference>
<dbReference type="SUPFAM" id="SSF52980">
    <property type="entry name" value="Restriction endonuclease-like"/>
    <property type="match status" value="1"/>
</dbReference>
<evidence type="ECO:0000313" key="4">
    <source>
        <dbReference type="Proteomes" id="UP000627292"/>
    </source>
</evidence>
<gene>
    <name evidence="3" type="ORF">GCM10011379_02550</name>
</gene>
<dbReference type="InterPro" id="IPR003509">
    <property type="entry name" value="UPF0102_YraN-like"/>
</dbReference>
<dbReference type="CDD" id="cd20736">
    <property type="entry name" value="PoNe_Nuclease"/>
    <property type="match status" value="1"/>
</dbReference>
<dbReference type="Proteomes" id="UP000627292">
    <property type="component" value="Unassembled WGS sequence"/>
</dbReference>
<dbReference type="PANTHER" id="PTHR34039:SF1">
    <property type="entry name" value="UPF0102 PROTEIN YRAN"/>
    <property type="match status" value="1"/>
</dbReference>
<sequence>MYDNNITGSKGETLAAGWLEQKGYTILERNWRHKRCEVDIIATRNNRLHIVEIKTRTSTLFGMPEESINRQKMNCLKQAALAYQARNHAWVLLQFDVLAINLHTDKPDEYFLIEDIFF</sequence>
<dbReference type="PANTHER" id="PTHR34039">
    <property type="entry name" value="UPF0102 PROTEIN YRAN"/>
    <property type="match status" value="1"/>
</dbReference>
<reference evidence="3" key="2">
    <citation type="submission" date="2020-09" db="EMBL/GenBank/DDBJ databases">
        <authorList>
            <person name="Sun Q."/>
            <person name="Zhou Y."/>
        </authorList>
    </citation>
    <scope>NUCLEOTIDE SEQUENCE</scope>
    <source>
        <strain evidence="3">CGMCC 1.15290</strain>
    </source>
</reference>
<accession>A0A917IP81</accession>
<comment type="caution">
    <text evidence="3">The sequence shown here is derived from an EMBL/GenBank/DDBJ whole genome shotgun (WGS) entry which is preliminary data.</text>
</comment>
<name>A0A917IP81_9BACT</name>
<dbReference type="InterPro" id="IPR011335">
    <property type="entry name" value="Restrct_endonuc-II-like"/>
</dbReference>
<evidence type="ECO:0000256" key="1">
    <source>
        <dbReference type="ARBA" id="ARBA00006738"/>
    </source>
</evidence>